<evidence type="ECO:0000313" key="2">
    <source>
        <dbReference type="Proteomes" id="UP000612282"/>
    </source>
</evidence>
<accession>A0ABQ3XJC9</accession>
<dbReference type="EMBL" id="BOMG01000086">
    <property type="protein sequence ID" value="GID58606.1"/>
    <property type="molecule type" value="Genomic_DNA"/>
</dbReference>
<reference evidence="1 2" key="1">
    <citation type="submission" date="2021-01" db="EMBL/GenBank/DDBJ databases">
        <title>Whole genome shotgun sequence of Actinoplanes couchii NBRC 106145.</title>
        <authorList>
            <person name="Komaki H."/>
            <person name="Tamura T."/>
        </authorList>
    </citation>
    <scope>NUCLEOTIDE SEQUENCE [LARGE SCALE GENOMIC DNA]</scope>
    <source>
        <strain evidence="1 2">NBRC 106145</strain>
    </source>
</reference>
<evidence type="ECO:0000313" key="1">
    <source>
        <dbReference type="EMBL" id="GID58606.1"/>
    </source>
</evidence>
<dbReference type="Proteomes" id="UP000612282">
    <property type="component" value="Unassembled WGS sequence"/>
</dbReference>
<gene>
    <name evidence="1" type="ORF">Aco03nite_070100</name>
</gene>
<dbReference type="RefSeq" id="WP_310381235.1">
    <property type="nucleotide sequence ID" value="NZ_BAAAQE010000013.1"/>
</dbReference>
<proteinExistence type="predicted"/>
<keyword evidence="2" id="KW-1185">Reference proteome</keyword>
<protein>
    <submittedName>
        <fullName evidence="1">Uncharacterized protein</fullName>
    </submittedName>
</protein>
<name>A0ABQ3XJC9_9ACTN</name>
<organism evidence="1 2">
    <name type="scientific">Actinoplanes couchii</name>
    <dbReference type="NCBI Taxonomy" id="403638"/>
    <lineage>
        <taxon>Bacteria</taxon>
        <taxon>Bacillati</taxon>
        <taxon>Actinomycetota</taxon>
        <taxon>Actinomycetes</taxon>
        <taxon>Micromonosporales</taxon>
        <taxon>Micromonosporaceae</taxon>
        <taxon>Actinoplanes</taxon>
    </lineage>
</organism>
<sequence>MTAHDTLIWDAEPVTDDLRWRAPDLLRRIAAVSEGRTDQRFRLDHRNVGLASGWGISLLSDAMEPGVTLVIRSVRVAVRGRAELVRSLHALASLNGPGALIDMWNSYFNVFHRDYDCMIPRSAERPASPAHPSYWTMEPCWDTFDVPHRAARRLAGRAAEALRSAPHPGGDAAMRAEAAAWWAITPDVDAFDSRRRQPGVEHPAEVKNRLGLRAGLTAAQIAAAAWHLDTVAHGGLYDAFPGQLARDACQMAHPLRVRLLDEWRASGRRWEELKIPPIADGKGPCPKAASKPIWLAHDLTDRHARPWCAVLSQLRLSGTQARIASLMTLRSSDIPPVAASRWAQAMGQRLHTDERFWQDLVDPLAVRNVDPLDAGAWALRRPRSSLDFIASQLVRRAIEGWTSPEVRHIPWPVRDRYRALGAETGIGPGDAPRLYRILLDDPAGHDKSLALLKALNRTS</sequence>
<comment type="caution">
    <text evidence="1">The sequence shown here is derived from an EMBL/GenBank/DDBJ whole genome shotgun (WGS) entry which is preliminary data.</text>
</comment>